<evidence type="ECO:0000256" key="4">
    <source>
        <dbReference type="ARBA" id="ARBA00022842"/>
    </source>
</evidence>
<dbReference type="InterPro" id="IPR005135">
    <property type="entry name" value="Endo/exonuclease/phosphatase"/>
</dbReference>
<dbReference type="PROSITE" id="PS51435">
    <property type="entry name" value="AP_NUCLEASE_F1_4"/>
    <property type="match status" value="1"/>
</dbReference>
<dbReference type="EC" id="3.1.11.2" evidence="9"/>
<dbReference type="GO" id="GO:0006281">
    <property type="term" value="P:DNA repair"/>
    <property type="evidence" value="ECO:0007669"/>
    <property type="project" value="InterPro"/>
</dbReference>
<feature type="active site" description="Proton acceptor" evidence="5">
    <location>
        <position position="254"/>
    </location>
</feature>
<keyword evidence="4 6" id="KW-0460">Magnesium</keyword>
<evidence type="ECO:0000256" key="5">
    <source>
        <dbReference type="PIRSR" id="PIRSR604808-1"/>
    </source>
</evidence>
<organism evidence="9 10">
    <name type="scientific">Gordonia asplenii</name>
    <dbReference type="NCBI Taxonomy" id="2725283"/>
    <lineage>
        <taxon>Bacteria</taxon>
        <taxon>Bacillati</taxon>
        <taxon>Actinomycetota</taxon>
        <taxon>Actinomycetes</taxon>
        <taxon>Mycobacteriales</taxon>
        <taxon>Gordoniaceae</taxon>
        <taxon>Gordonia</taxon>
    </lineage>
</organism>
<evidence type="ECO:0000256" key="2">
    <source>
        <dbReference type="ARBA" id="ARBA00022723"/>
    </source>
</evidence>
<feature type="active site" evidence="5">
    <location>
        <position position="112"/>
    </location>
</feature>
<evidence type="ECO:0000256" key="1">
    <source>
        <dbReference type="ARBA" id="ARBA00007092"/>
    </source>
</evidence>
<keyword evidence="3 9" id="KW-0378">Hydrolase</keyword>
<dbReference type="NCBIfam" id="TIGR00195">
    <property type="entry name" value="exoDNase_III"/>
    <property type="match status" value="1"/>
</dbReference>
<feature type="site" description="Transition state stabilizer" evidence="7">
    <location>
        <position position="157"/>
    </location>
</feature>
<gene>
    <name evidence="9" type="primary">xth</name>
    <name evidence="9" type="ORF">HH308_23365</name>
</gene>
<comment type="cofactor">
    <cofactor evidence="6">
        <name>Mg(2+)</name>
        <dbReference type="ChEBI" id="CHEBI:18420"/>
    </cofactor>
    <cofactor evidence="6">
        <name>Mn(2+)</name>
        <dbReference type="ChEBI" id="CHEBI:29035"/>
    </cofactor>
    <text evidence="6">Probably binds two magnesium or manganese ions per subunit.</text>
</comment>
<keyword evidence="10" id="KW-1185">Reference proteome</keyword>
<dbReference type="Gene3D" id="3.60.10.10">
    <property type="entry name" value="Endonuclease/exonuclease/phosphatase"/>
    <property type="match status" value="1"/>
</dbReference>
<dbReference type="InterPro" id="IPR037493">
    <property type="entry name" value="ExoIII-like"/>
</dbReference>
<feature type="site" description="Interaction with DNA substrate" evidence="7">
    <location>
        <position position="254"/>
    </location>
</feature>
<accession>A0A848KZL6</accession>
<dbReference type="PANTHER" id="PTHR43250:SF2">
    <property type="entry name" value="EXODEOXYRIBONUCLEASE III"/>
    <property type="match status" value="1"/>
</dbReference>
<evidence type="ECO:0000313" key="10">
    <source>
        <dbReference type="Proteomes" id="UP000550729"/>
    </source>
</evidence>
<reference evidence="9 10" key="1">
    <citation type="submission" date="2020-04" db="EMBL/GenBank/DDBJ databases">
        <title>Gordonia sp. nov. TBRC 11910.</title>
        <authorList>
            <person name="Suriyachadkun C."/>
        </authorList>
    </citation>
    <scope>NUCLEOTIDE SEQUENCE [LARGE SCALE GENOMIC DNA]</scope>
    <source>
        <strain evidence="9 10">TBRC 11910</strain>
    </source>
</reference>
<feature type="binding site" evidence="6">
    <location>
        <position position="253"/>
    </location>
    <ligand>
        <name>Mg(2+)</name>
        <dbReference type="ChEBI" id="CHEBI:18420"/>
        <label>1</label>
    </ligand>
</feature>
<evidence type="ECO:0000259" key="8">
    <source>
        <dbReference type="Pfam" id="PF03372"/>
    </source>
</evidence>
<evidence type="ECO:0000256" key="7">
    <source>
        <dbReference type="PIRSR" id="PIRSR604808-3"/>
    </source>
</evidence>
<feature type="binding site" evidence="6">
    <location>
        <position position="34"/>
    </location>
    <ligand>
        <name>Mg(2+)</name>
        <dbReference type="ChEBI" id="CHEBI:18420"/>
        <label>1</label>
    </ligand>
</feature>
<comment type="caution">
    <text evidence="9">The sequence shown here is derived from an EMBL/GenBank/DDBJ whole genome shotgun (WGS) entry which is preliminary data.</text>
</comment>
<evidence type="ECO:0000256" key="6">
    <source>
        <dbReference type="PIRSR" id="PIRSR604808-2"/>
    </source>
</evidence>
<dbReference type="GO" id="GO:0008311">
    <property type="term" value="F:double-stranded DNA 3'-5' DNA exonuclease activity"/>
    <property type="evidence" value="ECO:0007669"/>
    <property type="project" value="UniProtKB-EC"/>
</dbReference>
<feature type="binding site" evidence="6">
    <location>
        <position position="157"/>
    </location>
    <ligand>
        <name>Mg(2+)</name>
        <dbReference type="ChEBI" id="CHEBI:18420"/>
        <label>1</label>
    </ligand>
</feature>
<comment type="similarity">
    <text evidence="1">Belongs to the DNA repair enzymes AP/ExoA family.</text>
</comment>
<name>A0A848KZL6_9ACTN</name>
<evidence type="ECO:0000313" key="9">
    <source>
        <dbReference type="EMBL" id="NMO04160.1"/>
    </source>
</evidence>
<keyword evidence="6" id="KW-0464">Manganese</keyword>
<feature type="binding site" evidence="6">
    <location>
        <position position="155"/>
    </location>
    <ligand>
        <name>Mg(2+)</name>
        <dbReference type="ChEBI" id="CHEBI:18420"/>
        <label>1</label>
    </ligand>
</feature>
<dbReference type="PANTHER" id="PTHR43250">
    <property type="entry name" value="EXODEOXYRIBONUCLEASE III"/>
    <property type="match status" value="1"/>
</dbReference>
<keyword evidence="2 6" id="KW-0479">Metal-binding</keyword>
<dbReference type="NCBIfam" id="TIGR00633">
    <property type="entry name" value="xth"/>
    <property type="match status" value="1"/>
</dbReference>
<feature type="binding site" evidence="6">
    <location>
        <position position="7"/>
    </location>
    <ligand>
        <name>Mg(2+)</name>
        <dbReference type="ChEBI" id="CHEBI:18420"/>
        <label>1</label>
    </ligand>
</feature>
<feature type="domain" description="Endonuclease/exonuclease/phosphatase" evidence="8">
    <location>
        <begin position="4"/>
        <end position="254"/>
    </location>
</feature>
<feature type="site" description="Important for catalytic activity" evidence="7">
    <location>
        <position position="224"/>
    </location>
</feature>
<sequence length="264" mass="29309">MRIATWNVNSIRARSEMVVEWLTTNDIDVLAMQETKCDNGEFPSMSFAVAGYDVAYVGSGGRNGVALASRTILEDIETSFPGQPSFPDGPAGELEARAISARCGPMRVWSLYVPNGRGIDDPHYAYKLKWLTALRDIASLWTVHDPAAQIMLAGDWNIAPTDDDVWDAAYFDGKTHVTDAERNTLREFVETGFIDSAEPFAGHAYTFWDYTQLRFPRNEGMRIDYAMCSPALDDRITGAWVDRDARKLKGASDHAPVVFEIGIG</sequence>
<dbReference type="GO" id="GO:0046872">
    <property type="term" value="F:metal ion binding"/>
    <property type="evidence" value="ECO:0007669"/>
    <property type="project" value="UniProtKB-KW"/>
</dbReference>
<proteinExistence type="inferred from homology"/>
<dbReference type="InterPro" id="IPR036691">
    <property type="entry name" value="Endo/exonu/phosph_ase_sf"/>
</dbReference>
<dbReference type="RefSeq" id="WP_170196664.1">
    <property type="nucleotide sequence ID" value="NZ_JABBNB010000031.1"/>
</dbReference>
<dbReference type="InterPro" id="IPR004808">
    <property type="entry name" value="AP_endonuc_1"/>
</dbReference>
<feature type="active site" description="Proton donor/acceptor" evidence="5">
    <location>
        <position position="155"/>
    </location>
</feature>
<dbReference type="Proteomes" id="UP000550729">
    <property type="component" value="Unassembled WGS sequence"/>
</dbReference>
<dbReference type="Pfam" id="PF03372">
    <property type="entry name" value="Exo_endo_phos"/>
    <property type="match status" value="1"/>
</dbReference>
<feature type="binding site" evidence="6">
    <location>
        <position position="254"/>
    </location>
    <ligand>
        <name>Mg(2+)</name>
        <dbReference type="ChEBI" id="CHEBI:18420"/>
        <label>1</label>
    </ligand>
</feature>
<dbReference type="CDD" id="cd09086">
    <property type="entry name" value="ExoIII-like_AP-endo"/>
    <property type="match status" value="1"/>
</dbReference>
<dbReference type="SUPFAM" id="SSF56219">
    <property type="entry name" value="DNase I-like"/>
    <property type="match status" value="1"/>
</dbReference>
<protein>
    <submittedName>
        <fullName evidence="9">Exodeoxyribonuclease III</fullName>
        <ecNumber evidence="9">3.1.11.2</ecNumber>
    </submittedName>
</protein>
<evidence type="ECO:0000256" key="3">
    <source>
        <dbReference type="ARBA" id="ARBA00022801"/>
    </source>
</evidence>
<dbReference type="EMBL" id="JABBNB010000031">
    <property type="protein sequence ID" value="NMO04160.1"/>
    <property type="molecule type" value="Genomic_DNA"/>
</dbReference>
<dbReference type="AlphaFoldDB" id="A0A848KZL6"/>